<dbReference type="Gene3D" id="1.10.540.10">
    <property type="entry name" value="Acyl-CoA dehydrogenase/oxidase, N-terminal domain"/>
    <property type="match status" value="1"/>
</dbReference>
<dbReference type="Gene3D" id="2.40.110.10">
    <property type="entry name" value="Butyryl-CoA Dehydrogenase, subunit A, domain 2"/>
    <property type="match status" value="1"/>
</dbReference>
<dbReference type="EC" id="1.3.99.-" evidence="8"/>
<gene>
    <name evidence="8" type="primary">mmgC_2</name>
    <name evidence="8" type="ORF">LMG27952_01874</name>
</gene>
<feature type="domain" description="Acyl-CoA dehydrogenase/oxidase N-terminal" evidence="7">
    <location>
        <begin position="7"/>
        <end position="119"/>
    </location>
</feature>
<keyword evidence="9" id="KW-1185">Reference proteome</keyword>
<comment type="cofactor">
    <cofactor evidence="1">
        <name>FAD</name>
        <dbReference type="ChEBI" id="CHEBI:57692"/>
    </cofactor>
</comment>
<evidence type="ECO:0000256" key="3">
    <source>
        <dbReference type="ARBA" id="ARBA00022630"/>
    </source>
</evidence>
<evidence type="ECO:0000259" key="7">
    <source>
        <dbReference type="Pfam" id="PF02771"/>
    </source>
</evidence>
<feature type="domain" description="Acyl-CoA dehydrogenase/oxidase C-terminal" evidence="5">
    <location>
        <begin position="236"/>
        <end position="370"/>
    </location>
</feature>
<dbReference type="PANTHER" id="PTHR43884:SF12">
    <property type="entry name" value="ISOVALERYL-COA DEHYDROGENASE, MITOCHONDRIAL-RELATED"/>
    <property type="match status" value="1"/>
</dbReference>
<dbReference type="Pfam" id="PF02771">
    <property type="entry name" value="Acyl-CoA_dh_N"/>
    <property type="match status" value="1"/>
</dbReference>
<comment type="similarity">
    <text evidence="2">Belongs to the acyl-CoA dehydrogenase family.</text>
</comment>
<reference evidence="8 9" key="1">
    <citation type="submission" date="2020-10" db="EMBL/GenBank/DDBJ databases">
        <authorList>
            <person name="Peeters C."/>
        </authorList>
    </citation>
    <scope>NUCLEOTIDE SEQUENCE [LARGE SCALE GENOMIC DNA]</scope>
    <source>
        <strain evidence="8 9">LMG 27952</strain>
    </source>
</reference>
<proteinExistence type="inferred from homology"/>
<name>A0ABM8NHI1_9BURK</name>
<dbReference type="Proteomes" id="UP000656319">
    <property type="component" value="Unassembled WGS sequence"/>
</dbReference>
<dbReference type="RefSeq" id="WP_201695632.1">
    <property type="nucleotide sequence ID" value="NZ_CAJHCQ010000004.1"/>
</dbReference>
<keyword evidence="4" id="KW-0274">FAD</keyword>
<dbReference type="InterPro" id="IPR006091">
    <property type="entry name" value="Acyl-CoA_Oxase/DH_mid-dom"/>
</dbReference>
<evidence type="ECO:0000256" key="1">
    <source>
        <dbReference type="ARBA" id="ARBA00001974"/>
    </source>
</evidence>
<dbReference type="Pfam" id="PF00441">
    <property type="entry name" value="Acyl-CoA_dh_1"/>
    <property type="match status" value="1"/>
</dbReference>
<dbReference type="InterPro" id="IPR013786">
    <property type="entry name" value="AcylCoA_DH/ox_N"/>
</dbReference>
<feature type="domain" description="Acyl-CoA oxidase/dehydrogenase middle" evidence="6">
    <location>
        <begin position="124"/>
        <end position="209"/>
    </location>
</feature>
<evidence type="ECO:0000256" key="2">
    <source>
        <dbReference type="ARBA" id="ARBA00009347"/>
    </source>
</evidence>
<evidence type="ECO:0000256" key="4">
    <source>
        <dbReference type="ARBA" id="ARBA00022827"/>
    </source>
</evidence>
<dbReference type="InterPro" id="IPR037069">
    <property type="entry name" value="AcylCoA_DH/ox_N_sf"/>
</dbReference>
<dbReference type="GO" id="GO:0016491">
    <property type="term" value="F:oxidoreductase activity"/>
    <property type="evidence" value="ECO:0007669"/>
    <property type="project" value="UniProtKB-KW"/>
</dbReference>
<dbReference type="SUPFAM" id="SSF56645">
    <property type="entry name" value="Acyl-CoA dehydrogenase NM domain-like"/>
    <property type="match status" value="1"/>
</dbReference>
<keyword evidence="8" id="KW-0560">Oxidoreductase</keyword>
<evidence type="ECO:0000313" key="9">
    <source>
        <dbReference type="Proteomes" id="UP000656319"/>
    </source>
</evidence>
<dbReference type="InterPro" id="IPR036250">
    <property type="entry name" value="AcylCo_DH-like_C"/>
</dbReference>
<dbReference type="Pfam" id="PF02770">
    <property type="entry name" value="Acyl-CoA_dh_M"/>
    <property type="match status" value="1"/>
</dbReference>
<accession>A0ABM8NHI1</accession>
<evidence type="ECO:0000259" key="5">
    <source>
        <dbReference type="Pfam" id="PF00441"/>
    </source>
</evidence>
<protein>
    <submittedName>
        <fullName evidence="8">Acyl-CoA dehydrogenase</fullName>
        <ecNumber evidence="8">1.3.99.-</ecNumber>
    </submittedName>
</protein>
<dbReference type="InterPro" id="IPR009100">
    <property type="entry name" value="AcylCoA_DH/oxidase_NM_dom_sf"/>
</dbReference>
<organism evidence="8 9">
    <name type="scientific">Paraburkholderia hiiakae</name>
    <dbReference type="NCBI Taxonomy" id="1081782"/>
    <lineage>
        <taxon>Bacteria</taxon>
        <taxon>Pseudomonadati</taxon>
        <taxon>Pseudomonadota</taxon>
        <taxon>Betaproteobacteria</taxon>
        <taxon>Burkholderiales</taxon>
        <taxon>Burkholderiaceae</taxon>
        <taxon>Paraburkholderia</taxon>
    </lineage>
</organism>
<sequence length="380" mass="41172">MTYRVPTEEQTLAVESFRKFLLAEVGPVVRMYRDRFIPKATMRELTQRIAEFGLPGCTVPVEHGGMGWSYTTQGMLFEELAACSCDVALCVMVNTAVAAMLLDATPALRERYLPEVLGGRIFGALGIGDPDAGQDIEEVRTRAVRDGDHFVVTATKTWATNGVYSDVLVCAVRTGRAVSLLLIDREEHGYEARNIDKLALNAQSNAQIVIAATRVPQTHLLGEEGEGTCRALKIDEQVRVHSGVLSVGLMRAALDESVAYATKHSRLGKVIAAHQLIAAKLADMAIRTDAARLLSHRALGLMDAGTRCDVQASMAMAFAAEAAVQVCQDAVQLHGIHGMMREFDIERLLREAVTLSTLGDTVQVRKLAIALALTGISPFV</sequence>
<dbReference type="PANTHER" id="PTHR43884">
    <property type="entry name" value="ACYL-COA DEHYDROGENASE"/>
    <property type="match status" value="1"/>
</dbReference>
<comment type="caution">
    <text evidence="8">The sequence shown here is derived from an EMBL/GenBank/DDBJ whole genome shotgun (WGS) entry which is preliminary data.</text>
</comment>
<keyword evidence="3" id="KW-0285">Flavoprotein</keyword>
<dbReference type="InterPro" id="IPR009075">
    <property type="entry name" value="AcylCo_DH/oxidase_C"/>
</dbReference>
<dbReference type="EMBL" id="CAJHCQ010000004">
    <property type="protein sequence ID" value="CAD6525945.1"/>
    <property type="molecule type" value="Genomic_DNA"/>
</dbReference>
<dbReference type="Gene3D" id="1.20.140.10">
    <property type="entry name" value="Butyryl-CoA Dehydrogenase, subunit A, domain 3"/>
    <property type="match status" value="1"/>
</dbReference>
<evidence type="ECO:0000259" key="6">
    <source>
        <dbReference type="Pfam" id="PF02770"/>
    </source>
</evidence>
<dbReference type="InterPro" id="IPR046373">
    <property type="entry name" value="Acyl-CoA_Oxase/DH_mid-dom_sf"/>
</dbReference>
<dbReference type="SUPFAM" id="SSF47203">
    <property type="entry name" value="Acyl-CoA dehydrogenase C-terminal domain-like"/>
    <property type="match status" value="1"/>
</dbReference>
<evidence type="ECO:0000313" key="8">
    <source>
        <dbReference type="EMBL" id="CAD6525945.1"/>
    </source>
</evidence>